<keyword evidence="2" id="KW-1185">Reference proteome</keyword>
<organism evidence="1 2">
    <name type="scientific">Racocetra persica</name>
    <dbReference type="NCBI Taxonomy" id="160502"/>
    <lineage>
        <taxon>Eukaryota</taxon>
        <taxon>Fungi</taxon>
        <taxon>Fungi incertae sedis</taxon>
        <taxon>Mucoromycota</taxon>
        <taxon>Glomeromycotina</taxon>
        <taxon>Glomeromycetes</taxon>
        <taxon>Diversisporales</taxon>
        <taxon>Gigasporaceae</taxon>
        <taxon>Racocetra</taxon>
    </lineage>
</organism>
<dbReference type="EMBL" id="CAJVQC010097707">
    <property type="protein sequence ID" value="CAG8829679.1"/>
    <property type="molecule type" value="Genomic_DNA"/>
</dbReference>
<reference evidence="1" key="1">
    <citation type="submission" date="2021-06" db="EMBL/GenBank/DDBJ databases">
        <authorList>
            <person name="Kallberg Y."/>
            <person name="Tangrot J."/>
            <person name="Rosling A."/>
        </authorList>
    </citation>
    <scope>NUCLEOTIDE SEQUENCE</scope>
    <source>
        <strain evidence="1">MA461A</strain>
    </source>
</reference>
<evidence type="ECO:0000313" key="1">
    <source>
        <dbReference type="EMBL" id="CAG8829679.1"/>
    </source>
</evidence>
<accession>A0ACA9S737</accession>
<dbReference type="Proteomes" id="UP000789920">
    <property type="component" value="Unassembled WGS sequence"/>
</dbReference>
<name>A0ACA9S737_9GLOM</name>
<proteinExistence type="predicted"/>
<feature type="non-terminal residue" evidence="1">
    <location>
        <position position="1"/>
    </location>
</feature>
<sequence length="63" mass="7463">VQEAIKEYYSTYIATNDNKVLDKFLTKLINNLENFIEKITKDSTLYYLAKICNIYENFNSKNT</sequence>
<protein>
    <submittedName>
        <fullName evidence="1">6832_t:CDS:1</fullName>
    </submittedName>
</protein>
<evidence type="ECO:0000313" key="2">
    <source>
        <dbReference type="Proteomes" id="UP000789920"/>
    </source>
</evidence>
<gene>
    <name evidence="1" type="ORF">RPERSI_LOCUS27562</name>
</gene>
<comment type="caution">
    <text evidence="1">The sequence shown here is derived from an EMBL/GenBank/DDBJ whole genome shotgun (WGS) entry which is preliminary data.</text>
</comment>
<feature type="non-terminal residue" evidence="1">
    <location>
        <position position="63"/>
    </location>
</feature>